<gene>
    <name evidence="2" type="ORF">HNY73_006864</name>
</gene>
<keyword evidence="1" id="KW-0812">Transmembrane</keyword>
<feature type="transmembrane region" description="Helical" evidence="1">
    <location>
        <begin position="20"/>
        <end position="44"/>
    </location>
</feature>
<reference evidence="2" key="1">
    <citation type="journal article" date="2020" name="bioRxiv">
        <title>Chromosome-level reference genome of the European wasp spider Argiope bruennichi: a resource for studies on range expansion and evolutionary adaptation.</title>
        <authorList>
            <person name="Sheffer M.M."/>
            <person name="Hoppe A."/>
            <person name="Krehenwinkel H."/>
            <person name="Uhl G."/>
            <person name="Kuss A.W."/>
            <person name="Jensen L."/>
            <person name="Jensen C."/>
            <person name="Gillespie R.G."/>
            <person name="Hoff K.J."/>
            <person name="Prost S."/>
        </authorList>
    </citation>
    <scope>NUCLEOTIDE SEQUENCE</scope>
</reference>
<name>A0A8T0FHS1_ARGBR</name>
<protein>
    <submittedName>
        <fullName evidence="2">Uncharacterized protein</fullName>
    </submittedName>
</protein>
<keyword evidence="1" id="KW-0472">Membrane</keyword>
<dbReference type="AlphaFoldDB" id="A0A8T0FHS1"/>
<proteinExistence type="predicted"/>
<feature type="transmembrane region" description="Helical" evidence="1">
    <location>
        <begin position="188"/>
        <end position="207"/>
    </location>
</feature>
<evidence type="ECO:0000313" key="3">
    <source>
        <dbReference type="Proteomes" id="UP000807504"/>
    </source>
</evidence>
<comment type="caution">
    <text evidence="2">The sequence shown here is derived from an EMBL/GenBank/DDBJ whole genome shotgun (WGS) entry which is preliminary data.</text>
</comment>
<feature type="transmembrane region" description="Helical" evidence="1">
    <location>
        <begin position="112"/>
        <end position="127"/>
    </location>
</feature>
<organism evidence="2 3">
    <name type="scientific">Argiope bruennichi</name>
    <name type="common">Wasp spider</name>
    <name type="synonym">Aranea bruennichi</name>
    <dbReference type="NCBI Taxonomy" id="94029"/>
    <lineage>
        <taxon>Eukaryota</taxon>
        <taxon>Metazoa</taxon>
        <taxon>Ecdysozoa</taxon>
        <taxon>Arthropoda</taxon>
        <taxon>Chelicerata</taxon>
        <taxon>Arachnida</taxon>
        <taxon>Araneae</taxon>
        <taxon>Araneomorphae</taxon>
        <taxon>Entelegynae</taxon>
        <taxon>Araneoidea</taxon>
        <taxon>Araneidae</taxon>
        <taxon>Argiope</taxon>
    </lineage>
</organism>
<evidence type="ECO:0000313" key="2">
    <source>
        <dbReference type="EMBL" id="KAF8788870.1"/>
    </source>
</evidence>
<dbReference type="EMBL" id="JABXBU010000012">
    <property type="protein sequence ID" value="KAF8788870.1"/>
    <property type="molecule type" value="Genomic_DNA"/>
</dbReference>
<dbReference type="Proteomes" id="UP000807504">
    <property type="component" value="Unassembled WGS sequence"/>
</dbReference>
<accession>A0A8T0FHS1</accession>
<keyword evidence="3" id="KW-1185">Reference proteome</keyword>
<reference evidence="2" key="2">
    <citation type="submission" date="2020-06" db="EMBL/GenBank/DDBJ databases">
        <authorList>
            <person name="Sheffer M."/>
        </authorList>
    </citation>
    <scope>NUCLEOTIDE SEQUENCE</scope>
</reference>
<evidence type="ECO:0000256" key="1">
    <source>
        <dbReference type="SAM" id="Phobius"/>
    </source>
</evidence>
<feature type="transmembrane region" description="Helical" evidence="1">
    <location>
        <begin position="81"/>
        <end position="106"/>
    </location>
</feature>
<keyword evidence="1" id="KW-1133">Transmembrane helix</keyword>
<sequence>MCLSPQRCALSCLTVSDYRYSARFCYSLFSTYYIFTCRVIRFLLRRLLDEIQKTNKPEIIQKYLNLYEESMKMFHNFDKQFSFLAFDLVILCMINLFRAGYALAFIVREKDVEFYALISSLIFYLLVQMTQMISGIKTNESAHNVRNNIQNLFKKLCKTTPEMFKLDVDLPPAPTLSLWKMYEFDRSLVIASVGTLLTYGILLGTLGK</sequence>